<proteinExistence type="predicted"/>
<sequence>MQQNIKINVNNIVKQNQTASAIAIKQLRAESEKQLQSEQQFLDNSIEDSIRKIDEAIKEQLKLHEQKEKEITNALQQIKSNQTECEKLLPKTTKPENPLVEVLEMRSLEKLNEFINQNDPNDFFPPVPTQRAATFLSFLQQTTYLIPTNTKMALDWISSCLLDLDTNDAMIKRFSQVIFKGILDGLNGITDPQARAIKHIIRSLSLDTPQ</sequence>
<feature type="coiled-coil region" evidence="1">
    <location>
        <begin position="50"/>
        <end position="84"/>
    </location>
</feature>
<dbReference type="VEuPathDB" id="TrichDB:TVAG_217100"/>
<gene>
    <name evidence="2" type="ORF">TVAG_217100</name>
</gene>
<dbReference type="InterPro" id="IPR044938">
    <property type="entry name" value="EDC4_C_sf"/>
</dbReference>
<protein>
    <submittedName>
        <fullName evidence="2">Uncharacterized protein</fullName>
    </submittedName>
</protein>
<reference evidence="2" key="1">
    <citation type="submission" date="2006-10" db="EMBL/GenBank/DDBJ databases">
        <authorList>
            <person name="Amadeo P."/>
            <person name="Zhao Q."/>
            <person name="Wortman J."/>
            <person name="Fraser-Liggett C."/>
            <person name="Carlton J."/>
        </authorList>
    </citation>
    <scope>NUCLEOTIDE SEQUENCE</scope>
    <source>
        <strain evidence="2">G3</strain>
    </source>
</reference>
<dbReference type="EMBL" id="DS113618">
    <property type="protein sequence ID" value="EAX99988.1"/>
    <property type="molecule type" value="Genomic_DNA"/>
</dbReference>
<evidence type="ECO:0000256" key="1">
    <source>
        <dbReference type="SAM" id="Coils"/>
    </source>
</evidence>
<keyword evidence="3" id="KW-1185">Reference proteome</keyword>
<dbReference type="KEGG" id="tva:4757808"/>
<reference evidence="2" key="2">
    <citation type="journal article" date="2007" name="Science">
        <title>Draft genome sequence of the sexually transmitted pathogen Trichomonas vaginalis.</title>
        <authorList>
            <person name="Carlton J.M."/>
            <person name="Hirt R.P."/>
            <person name="Silva J.C."/>
            <person name="Delcher A.L."/>
            <person name="Schatz M."/>
            <person name="Zhao Q."/>
            <person name="Wortman J.R."/>
            <person name="Bidwell S.L."/>
            <person name="Alsmark U.C.M."/>
            <person name="Besteiro S."/>
            <person name="Sicheritz-Ponten T."/>
            <person name="Noel C.J."/>
            <person name="Dacks J.B."/>
            <person name="Foster P.G."/>
            <person name="Simillion C."/>
            <person name="Van de Peer Y."/>
            <person name="Miranda-Saavedra D."/>
            <person name="Barton G.J."/>
            <person name="Westrop G.D."/>
            <person name="Mueller S."/>
            <person name="Dessi D."/>
            <person name="Fiori P.L."/>
            <person name="Ren Q."/>
            <person name="Paulsen I."/>
            <person name="Zhang H."/>
            <person name="Bastida-Corcuera F.D."/>
            <person name="Simoes-Barbosa A."/>
            <person name="Brown M.T."/>
            <person name="Hayes R.D."/>
            <person name="Mukherjee M."/>
            <person name="Okumura C.Y."/>
            <person name="Schneider R."/>
            <person name="Smith A.J."/>
            <person name="Vanacova S."/>
            <person name="Villalvazo M."/>
            <person name="Haas B.J."/>
            <person name="Pertea M."/>
            <person name="Feldblyum T.V."/>
            <person name="Utterback T.R."/>
            <person name="Shu C.L."/>
            <person name="Osoegawa K."/>
            <person name="de Jong P.J."/>
            <person name="Hrdy I."/>
            <person name="Horvathova L."/>
            <person name="Zubacova Z."/>
            <person name="Dolezal P."/>
            <person name="Malik S.B."/>
            <person name="Logsdon J.M. Jr."/>
            <person name="Henze K."/>
            <person name="Gupta A."/>
            <person name="Wang C.C."/>
            <person name="Dunne R.L."/>
            <person name="Upcroft J.A."/>
            <person name="Upcroft P."/>
            <person name="White O."/>
            <person name="Salzberg S.L."/>
            <person name="Tang P."/>
            <person name="Chiu C.-H."/>
            <person name="Lee Y.-S."/>
            <person name="Embley T.M."/>
            <person name="Coombs G.H."/>
            <person name="Mottram J.C."/>
            <person name="Tachezy J."/>
            <person name="Fraser-Liggett C.M."/>
            <person name="Johnson P.J."/>
        </authorList>
    </citation>
    <scope>NUCLEOTIDE SEQUENCE [LARGE SCALE GENOMIC DNA]</scope>
    <source>
        <strain evidence="2">G3</strain>
    </source>
</reference>
<keyword evidence="1" id="KW-0175">Coiled coil</keyword>
<dbReference type="AlphaFoldDB" id="A2F545"/>
<dbReference type="SMR" id="A2F545"/>
<organism evidence="2 3">
    <name type="scientific">Trichomonas vaginalis (strain ATCC PRA-98 / G3)</name>
    <dbReference type="NCBI Taxonomy" id="412133"/>
    <lineage>
        <taxon>Eukaryota</taxon>
        <taxon>Metamonada</taxon>
        <taxon>Parabasalia</taxon>
        <taxon>Trichomonadida</taxon>
        <taxon>Trichomonadidae</taxon>
        <taxon>Trichomonas</taxon>
    </lineage>
</organism>
<dbReference type="Gene3D" id="1.10.220.100">
    <property type="entry name" value="conserved c-terminal region of ge- 1"/>
    <property type="match status" value="1"/>
</dbReference>
<accession>A2F545</accession>
<dbReference type="VEuPathDB" id="TrichDB:TVAGG3_0540440"/>
<dbReference type="InParanoid" id="A2F545"/>
<dbReference type="Proteomes" id="UP000001542">
    <property type="component" value="Unassembled WGS sequence"/>
</dbReference>
<dbReference type="RefSeq" id="XP_001312918.1">
    <property type="nucleotide sequence ID" value="XM_001312917.1"/>
</dbReference>
<name>A2F545_TRIV3</name>
<evidence type="ECO:0000313" key="3">
    <source>
        <dbReference type="Proteomes" id="UP000001542"/>
    </source>
</evidence>
<evidence type="ECO:0000313" key="2">
    <source>
        <dbReference type="EMBL" id="EAX99988.1"/>
    </source>
</evidence>